<accession>A0A8X6L0C8</accession>
<dbReference type="OrthoDB" id="6407938at2759"/>
<keyword evidence="1" id="KW-0732">Signal</keyword>
<organism evidence="2 3">
    <name type="scientific">Trichonephila clavata</name>
    <name type="common">Joro spider</name>
    <name type="synonym">Nephila clavata</name>
    <dbReference type="NCBI Taxonomy" id="2740835"/>
    <lineage>
        <taxon>Eukaryota</taxon>
        <taxon>Metazoa</taxon>
        <taxon>Ecdysozoa</taxon>
        <taxon>Arthropoda</taxon>
        <taxon>Chelicerata</taxon>
        <taxon>Arachnida</taxon>
        <taxon>Araneae</taxon>
        <taxon>Araneomorphae</taxon>
        <taxon>Entelegynae</taxon>
        <taxon>Araneoidea</taxon>
        <taxon>Nephilidae</taxon>
        <taxon>Trichonephila</taxon>
    </lineage>
</organism>
<dbReference type="AlphaFoldDB" id="A0A8X6L0C8"/>
<dbReference type="InterPro" id="IPR032675">
    <property type="entry name" value="LRR_dom_sf"/>
</dbReference>
<protein>
    <submittedName>
        <fullName evidence="2">Uncharacterized protein</fullName>
    </submittedName>
</protein>
<dbReference type="SUPFAM" id="SSF52058">
    <property type="entry name" value="L domain-like"/>
    <property type="match status" value="1"/>
</dbReference>
<gene>
    <name evidence="2" type="primary">AVEN_131899_1</name>
    <name evidence="2" type="ORF">TNCT_585161</name>
</gene>
<feature type="signal peptide" evidence="1">
    <location>
        <begin position="1"/>
        <end position="24"/>
    </location>
</feature>
<sequence length="238" mass="27218">MFFKTFTAELFSFFTIVCLNYVLGDDCPPAKLVLPCVCEVFGKPTIFCKNIEKPEIISDMVEKTGGMKFRRFLLVDSSLTYLPTSALISEKFEILVVFNSTFVSLFDKPPAIKNSLSEMWLMDVHITRGLQWDLFKNLNKLEDLKLFHTEVTTLENDFQNNVSPKLTSLFMVKTKTSKLGKSVFANLKSLSLLHIRISSIKVLKRSMFAKPAAIESLYFDLNRSQVTAFLILLDHEFL</sequence>
<reference evidence="2" key="1">
    <citation type="submission" date="2020-07" db="EMBL/GenBank/DDBJ databases">
        <title>Multicomponent nature underlies the extraordinary mechanical properties of spider dragline silk.</title>
        <authorList>
            <person name="Kono N."/>
            <person name="Nakamura H."/>
            <person name="Mori M."/>
            <person name="Yoshida Y."/>
            <person name="Ohtoshi R."/>
            <person name="Malay A.D."/>
            <person name="Moran D.A.P."/>
            <person name="Tomita M."/>
            <person name="Numata K."/>
            <person name="Arakawa K."/>
        </authorList>
    </citation>
    <scope>NUCLEOTIDE SEQUENCE</scope>
</reference>
<evidence type="ECO:0000313" key="2">
    <source>
        <dbReference type="EMBL" id="GFQ90826.1"/>
    </source>
</evidence>
<evidence type="ECO:0000313" key="3">
    <source>
        <dbReference type="Proteomes" id="UP000887116"/>
    </source>
</evidence>
<comment type="caution">
    <text evidence="2">The sequence shown here is derived from an EMBL/GenBank/DDBJ whole genome shotgun (WGS) entry which is preliminary data.</text>
</comment>
<dbReference type="Gene3D" id="3.80.10.10">
    <property type="entry name" value="Ribonuclease Inhibitor"/>
    <property type="match status" value="1"/>
</dbReference>
<evidence type="ECO:0000256" key="1">
    <source>
        <dbReference type="SAM" id="SignalP"/>
    </source>
</evidence>
<proteinExistence type="predicted"/>
<name>A0A8X6L0C8_TRICU</name>
<dbReference type="Proteomes" id="UP000887116">
    <property type="component" value="Unassembled WGS sequence"/>
</dbReference>
<dbReference type="EMBL" id="BMAO01033638">
    <property type="protein sequence ID" value="GFQ90826.1"/>
    <property type="molecule type" value="Genomic_DNA"/>
</dbReference>
<feature type="chain" id="PRO_5036455821" evidence="1">
    <location>
        <begin position="25"/>
        <end position="238"/>
    </location>
</feature>
<keyword evidence="3" id="KW-1185">Reference proteome</keyword>